<name>A0A1T4NSP0_9BACT</name>
<comment type="catalytic activity">
    <reaction evidence="4">
        <text>5-diphospho-1D-myo-inositol 1,2,3,4,6-pentakisphosphate + H2O = 1D-myo-inositol hexakisphosphate + phosphate + H(+)</text>
        <dbReference type="Rhea" id="RHEA:22384"/>
        <dbReference type="ChEBI" id="CHEBI:15377"/>
        <dbReference type="ChEBI" id="CHEBI:15378"/>
        <dbReference type="ChEBI" id="CHEBI:43474"/>
        <dbReference type="ChEBI" id="CHEBI:58130"/>
        <dbReference type="ChEBI" id="CHEBI:58628"/>
        <dbReference type="EC" id="3.6.1.52"/>
    </reaction>
    <physiologicalReaction direction="left-to-right" evidence="4">
        <dbReference type="Rhea" id="RHEA:22385"/>
    </physiologicalReaction>
</comment>
<dbReference type="SUPFAM" id="SSF52799">
    <property type="entry name" value="(Phosphotyrosine protein) phosphatases II"/>
    <property type="match status" value="1"/>
</dbReference>
<reference evidence="9" key="1">
    <citation type="submission" date="2017-02" db="EMBL/GenBank/DDBJ databases">
        <authorList>
            <person name="Varghese N."/>
            <person name="Submissions S."/>
        </authorList>
    </citation>
    <scope>NUCLEOTIDE SEQUENCE [LARGE SCALE GENOMIC DNA]</scope>
    <source>
        <strain evidence="9">DSM 22224</strain>
    </source>
</reference>
<dbReference type="Proteomes" id="UP000190367">
    <property type="component" value="Unassembled WGS sequence"/>
</dbReference>
<dbReference type="InterPro" id="IPR020422">
    <property type="entry name" value="TYR_PHOSPHATASE_DUAL_dom"/>
</dbReference>
<accession>A0A1T4NSP0</accession>
<dbReference type="STRING" id="634771.SAMN04488128_1011737"/>
<organism evidence="8 9">
    <name type="scientific">Chitinophaga eiseniae</name>
    <dbReference type="NCBI Taxonomy" id="634771"/>
    <lineage>
        <taxon>Bacteria</taxon>
        <taxon>Pseudomonadati</taxon>
        <taxon>Bacteroidota</taxon>
        <taxon>Chitinophagia</taxon>
        <taxon>Chitinophagales</taxon>
        <taxon>Chitinophagaceae</taxon>
        <taxon>Chitinophaga</taxon>
    </lineage>
</organism>
<comment type="similarity">
    <text evidence="3">Belongs to the protein-tyrosine phosphatase family. Atypical dual-specificity phosphatase Siw14-like subfamily.</text>
</comment>
<evidence type="ECO:0000256" key="4">
    <source>
        <dbReference type="ARBA" id="ARBA00047342"/>
    </source>
</evidence>
<keyword evidence="2" id="KW-0378">Hydrolase</keyword>
<dbReference type="Pfam" id="PF03162">
    <property type="entry name" value="Y_phosphatase2"/>
    <property type="match status" value="1"/>
</dbReference>
<feature type="domain" description="Tyrosine-protein phosphatase" evidence="6">
    <location>
        <begin position="26"/>
        <end position="169"/>
    </location>
</feature>
<proteinExistence type="inferred from homology"/>
<feature type="domain" description="Tyrosine specific protein phosphatases" evidence="7">
    <location>
        <begin position="89"/>
        <end position="141"/>
    </location>
</feature>
<evidence type="ECO:0000256" key="3">
    <source>
        <dbReference type="ARBA" id="ARBA00044949"/>
    </source>
</evidence>
<dbReference type="InterPro" id="IPR029021">
    <property type="entry name" value="Prot-tyrosine_phosphatase-like"/>
</dbReference>
<evidence type="ECO:0000256" key="1">
    <source>
        <dbReference type="ARBA" id="ARBA00012527"/>
    </source>
</evidence>
<dbReference type="Gene3D" id="3.90.190.10">
    <property type="entry name" value="Protein tyrosine phosphatase superfamily"/>
    <property type="match status" value="1"/>
</dbReference>
<evidence type="ECO:0000259" key="6">
    <source>
        <dbReference type="PROSITE" id="PS50054"/>
    </source>
</evidence>
<evidence type="ECO:0000256" key="5">
    <source>
        <dbReference type="ARBA" id="ARBA00047927"/>
    </source>
</evidence>
<evidence type="ECO:0000313" key="9">
    <source>
        <dbReference type="Proteomes" id="UP000190367"/>
    </source>
</evidence>
<dbReference type="InterPro" id="IPR016130">
    <property type="entry name" value="Tyr_Pase_AS"/>
</dbReference>
<dbReference type="EMBL" id="FUWZ01000001">
    <property type="protein sequence ID" value="SJZ82319.1"/>
    <property type="molecule type" value="Genomic_DNA"/>
</dbReference>
<dbReference type="AlphaFoldDB" id="A0A1T4NSP0"/>
<evidence type="ECO:0000259" key="7">
    <source>
        <dbReference type="PROSITE" id="PS50056"/>
    </source>
</evidence>
<sequence length="172" mass="19314">MLITGLLSTAMAHAQARVLPSGNVRNLHQVSDSIFRSAQPDHEDFSTLRKYGVASVLNLRSRHSDSAAATNTGLHLFHVEMEAKQFTDKEVIAALRVLRDAPKPVLVHCRHGSDRTGVVIAMYRVVMQHWSREEAIGEMERGGFGFHQQYTNIPEYIRQADIGNIKNALKQR</sequence>
<dbReference type="InterPro" id="IPR004861">
    <property type="entry name" value="Siw14-like"/>
</dbReference>
<gene>
    <name evidence="8" type="ORF">SAMN04488128_1011737</name>
</gene>
<dbReference type="PROSITE" id="PS00383">
    <property type="entry name" value="TYR_PHOSPHATASE_1"/>
    <property type="match status" value="1"/>
</dbReference>
<dbReference type="GO" id="GO:0008486">
    <property type="term" value="F:diphosphoinositol-polyphosphate diphosphatase activity"/>
    <property type="evidence" value="ECO:0007669"/>
    <property type="project" value="UniProtKB-EC"/>
</dbReference>
<evidence type="ECO:0000256" key="2">
    <source>
        <dbReference type="ARBA" id="ARBA00022801"/>
    </source>
</evidence>
<dbReference type="PANTHER" id="PTHR31126">
    <property type="entry name" value="TYROSINE-PROTEIN PHOSPHATASE"/>
    <property type="match status" value="1"/>
</dbReference>
<dbReference type="PANTHER" id="PTHR31126:SF72">
    <property type="entry name" value="DUAL SPECIFICITY PROTEIN PHOSPHATASE TPBA"/>
    <property type="match status" value="1"/>
</dbReference>
<dbReference type="InterPro" id="IPR000387">
    <property type="entry name" value="Tyr_Pase_dom"/>
</dbReference>
<comment type="catalytic activity">
    <reaction evidence="5">
        <text>1,5-bis(diphospho)-1D-myo-inositol 2,3,4,6-tetrakisphosphate + H2O = 1-diphospho-1D-myo-inositol 2,3,4,5,6-pentakisphosphate + phosphate + 2 H(+)</text>
        <dbReference type="Rhea" id="RHEA:79699"/>
        <dbReference type="ChEBI" id="CHEBI:15377"/>
        <dbReference type="ChEBI" id="CHEBI:15378"/>
        <dbReference type="ChEBI" id="CHEBI:43474"/>
        <dbReference type="ChEBI" id="CHEBI:74946"/>
        <dbReference type="ChEBI" id="CHEBI:77983"/>
        <dbReference type="EC" id="3.6.1.52"/>
    </reaction>
    <physiologicalReaction direction="left-to-right" evidence="5">
        <dbReference type="Rhea" id="RHEA:79700"/>
    </physiologicalReaction>
</comment>
<protein>
    <recommendedName>
        <fullName evidence="1">diphosphoinositol-polyphosphate diphosphatase</fullName>
        <ecNumber evidence="1">3.6.1.52</ecNumber>
    </recommendedName>
</protein>
<evidence type="ECO:0000313" key="8">
    <source>
        <dbReference type="EMBL" id="SJZ82319.1"/>
    </source>
</evidence>
<keyword evidence="9" id="KW-1185">Reference proteome</keyword>
<dbReference type="EC" id="3.6.1.52" evidence="1"/>
<dbReference type="GO" id="GO:0016791">
    <property type="term" value="F:phosphatase activity"/>
    <property type="evidence" value="ECO:0007669"/>
    <property type="project" value="TreeGrafter"/>
</dbReference>
<dbReference type="PROSITE" id="PS50054">
    <property type="entry name" value="TYR_PHOSPHATASE_DUAL"/>
    <property type="match status" value="1"/>
</dbReference>
<dbReference type="PROSITE" id="PS50056">
    <property type="entry name" value="TYR_PHOSPHATASE_2"/>
    <property type="match status" value="1"/>
</dbReference>